<dbReference type="InterPro" id="IPR002791">
    <property type="entry name" value="ARMT1-like_metal-bd"/>
</dbReference>
<dbReference type="RefSeq" id="WP_047808536.1">
    <property type="nucleotide sequence ID" value="NZ_LDZY01000002.1"/>
</dbReference>
<dbReference type="STRING" id="476652.DEAC_c05980"/>
<dbReference type="SUPFAM" id="SSF111321">
    <property type="entry name" value="AF1104-like"/>
    <property type="match status" value="1"/>
</dbReference>
<protein>
    <recommendedName>
        <fullName evidence="1">Damage-control phosphatase ARMT1-like metal-binding domain-containing protein</fullName>
    </recommendedName>
</protein>
<name>A0A0J1IRT8_9FIRM</name>
<comment type="caution">
    <text evidence="2">The sequence shown here is derived from an EMBL/GenBank/DDBJ whole genome shotgun (WGS) entry which is preliminary data.</text>
</comment>
<dbReference type="InterPro" id="IPR014444">
    <property type="entry name" value="PH1575-like"/>
</dbReference>
<sequence length="285" mass="31886">MNVVLDCIPCYIKQTINTLAQSDSSEDEMREIIHQTLPLFSQLDPQGTPAENSTIVLRKVNELLGNKDPFHKAKRESNELALKLLPQLKERIGQSSDTLLMSLKIAVAGNIIDMGILKDFDVEGSIREAMEKNFARDDYSSFQRKLNDAKEILILGDNSGEIAFDRLLAEQLSELGIRITYAVKDQPILNDATMEDAEHVGMTEQARVISNGSIFLGTILKDCSDEFLRAYKMADLIICKGQANYESLEALGKEDQRLYFLLRAKCEIVAKNLGVQLGEMVFCCS</sequence>
<dbReference type="Proteomes" id="UP000036356">
    <property type="component" value="Unassembled WGS sequence"/>
</dbReference>
<evidence type="ECO:0000259" key="1">
    <source>
        <dbReference type="Pfam" id="PF01937"/>
    </source>
</evidence>
<evidence type="ECO:0000313" key="2">
    <source>
        <dbReference type="EMBL" id="KLU67386.1"/>
    </source>
</evidence>
<organism evidence="2 3">
    <name type="scientific">Desulfosporosinus acididurans</name>
    <dbReference type="NCBI Taxonomy" id="476652"/>
    <lineage>
        <taxon>Bacteria</taxon>
        <taxon>Bacillati</taxon>
        <taxon>Bacillota</taxon>
        <taxon>Clostridia</taxon>
        <taxon>Eubacteriales</taxon>
        <taxon>Desulfitobacteriaceae</taxon>
        <taxon>Desulfosporosinus</taxon>
    </lineage>
</organism>
<feature type="domain" description="Damage-control phosphatase ARMT1-like metal-binding" evidence="1">
    <location>
        <begin position="5"/>
        <end position="281"/>
    </location>
</feature>
<gene>
    <name evidence="2" type="ORF">DEAC_c05980</name>
</gene>
<proteinExistence type="predicted"/>
<dbReference type="PIRSF" id="PIRSF006593">
    <property type="entry name" value="UCP006593"/>
    <property type="match status" value="1"/>
</dbReference>
<dbReference type="Gene3D" id="1.10.285.20">
    <property type="entry name" value="Uncharacterised protein PF01937, DUF89, domain 2"/>
    <property type="match status" value="1"/>
</dbReference>
<dbReference type="Gene3D" id="3.40.50.10880">
    <property type="entry name" value="Uncharacterised protein PF01937, DUF89, domain 3"/>
    <property type="match status" value="1"/>
</dbReference>
<dbReference type="Pfam" id="PF01937">
    <property type="entry name" value="ARMT1-like_dom"/>
    <property type="match status" value="1"/>
</dbReference>
<dbReference type="InterPro" id="IPR036075">
    <property type="entry name" value="ARMT-1-like_metal-bd_sf"/>
</dbReference>
<keyword evidence="3" id="KW-1185">Reference proteome</keyword>
<dbReference type="PATRIC" id="fig|476652.3.peg.610"/>
<dbReference type="EMBL" id="LDZY01000002">
    <property type="protein sequence ID" value="KLU67386.1"/>
    <property type="molecule type" value="Genomic_DNA"/>
</dbReference>
<evidence type="ECO:0000313" key="3">
    <source>
        <dbReference type="Proteomes" id="UP000036356"/>
    </source>
</evidence>
<dbReference type="AlphaFoldDB" id="A0A0J1IRT8"/>
<accession>A0A0J1IRT8</accession>
<reference evidence="2 3" key="1">
    <citation type="submission" date="2015-06" db="EMBL/GenBank/DDBJ databases">
        <title>Draft genome of the moderately acidophilic sulfate reducer Candidatus Desulfosporosinus acididurans strain M1.</title>
        <authorList>
            <person name="Poehlein A."/>
            <person name="Petzsch P."/>
            <person name="Johnson B.D."/>
            <person name="Schloemann M."/>
            <person name="Daniel R."/>
            <person name="Muehling M."/>
        </authorList>
    </citation>
    <scope>NUCLEOTIDE SEQUENCE [LARGE SCALE GENOMIC DNA]</scope>
    <source>
        <strain evidence="2 3">M1</strain>
    </source>
</reference>